<dbReference type="PANTHER" id="PTHR15441">
    <property type="entry name" value="RIBONUCLEASE P PROTEIN SUBUNIT P14"/>
    <property type="match status" value="1"/>
</dbReference>
<reference evidence="4" key="1">
    <citation type="submission" date="2024-02" db="EMBL/GenBank/DDBJ databases">
        <authorList>
            <consortium name="ELIXIR-Norway"/>
            <consortium name="Elixir Norway"/>
        </authorList>
    </citation>
    <scope>NUCLEOTIDE SEQUENCE</scope>
</reference>
<keyword evidence="2" id="KW-0819">tRNA processing</keyword>
<dbReference type="InterPro" id="IPR038085">
    <property type="entry name" value="Rnp2-like_sf"/>
</dbReference>
<keyword evidence="3" id="KW-0812">Transmembrane</keyword>
<evidence type="ECO:0000256" key="3">
    <source>
        <dbReference type="SAM" id="Phobius"/>
    </source>
</evidence>
<name>A0ABP0UXQ3_9BRYO</name>
<dbReference type="SUPFAM" id="SSF160350">
    <property type="entry name" value="Rnp2-like"/>
    <property type="match status" value="1"/>
</dbReference>
<dbReference type="Gene3D" id="3.30.70.3250">
    <property type="entry name" value="Ribonuclease P, Pop5 subunit"/>
    <property type="match status" value="1"/>
</dbReference>
<keyword evidence="3" id="KW-1133">Transmembrane helix</keyword>
<keyword evidence="5" id="KW-1185">Reference proteome</keyword>
<sequence length="120" mass="13181">MPSNKLRRRRKPSLTSICLTLVLGATSIKATHDVFTEVLDAALTGLYGIIGGALVWELIDFQKDKQTAIVHCYQADQQRICAAAGFMTQFKGLPCRLQVLQTSPALLQQSSMDQDGTKDL</sequence>
<gene>
    <name evidence="4" type="ORF">CSSPTR1EN2_LOCUS21355</name>
</gene>
<dbReference type="Pfam" id="PF01900">
    <property type="entry name" value="RNase_P_Rpp14"/>
    <property type="match status" value="1"/>
</dbReference>
<keyword evidence="3" id="KW-0472">Membrane</keyword>
<protein>
    <submittedName>
        <fullName evidence="4">Uncharacterized protein</fullName>
    </submittedName>
</protein>
<evidence type="ECO:0000256" key="2">
    <source>
        <dbReference type="ARBA" id="ARBA00022694"/>
    </source>
</evidence>
<dbReference type="Proteomes" id="UP001497512">
    <property type="component" value="Chromosome 8"/>
</dbReference>
<dbReference type="InterPro" id="IPR002759">
    <property type="entry name" value="Pop5/Rpp14/Rnp2-like"/>
</dbReference>
<evidence type="ECO:0000313" key="5">
    <source>
        <dbReference type="Proteomes" id="UP001497512"/>
    </source>
</evidence>
<feature type="transmembrane region" description="Helical" evidence="3">
    <location>
        <begin position="40"/>
        <end position="59"/>
    </location>
</feature>
<dbReference type="PANTHER" id="PTHR15441:SF1">
    <property type="entry name" value="RIBONUCLEASE P PROTEIN SUBUNIT P14"/>
    <property type="match status" value="1"/>
</dbReference>
<comment type="similarity">
    <text evidence="1">Belongs to the eukaryotic/archaeal RNase P protein component 2 family.</text>
</comment>
<accession>A0ABP0UXQ3</accession>
<organism evidence="4 5">
    <name type="scientific">Sphagnum troendelagicum</name>
    <dbReference type="NCBI Taxonomy" id="128251"/>
    <lineage>
        <taxon>Eukaryota</taxon>
        <taxon>Viridiplantae</taxon>
        <taxon>Streptophyta</taxon>
        <taxon>Embryophyta</taxon>
        <taxon>Bryophyta</taxon>
        <taxon>Sphagnophytina</taxon>
        <taxon>Sphagnopsida</taxon>
        <taxon>Sphagnales</taxon>
        <taxon>Sphagnaceae</taxon>
        <taxon>Sphagnum</taxon>
    </lineage>
</organism>
<evidence type="ECO:0000256" key="1">
    <source>
        <dbReference type="ARBA" id="ARBA00010800"/>
    </source>
</evidence>
<dbReference type="EMBL" id="OZ019900">
    <property type="protein sequence ID" value="CAK9233176.1"/>
    <property type="molecule type" value="Genomic_DNA"/>
</dbReference>
<evidence type="ECO:0000313" key="4">
    <source>
        <dbReference type="EMBL" id="CAK9233176.1"/>
    </source>
</evidence>
<proteinExistence type="inferred from homology"/>